<gene>
    <name evidence="2" type="ORF">GCM10009410_03910</name>
</gene>
<feature type="domain" description="HNH nuclease" evidence="1">
    <location>
        <begin position="155"/>
        <end position="204"/>
    </location>
</feature>
<organism evidence="2 3">
    <name type="scientific">Shewanella ulleungensis</name>
    <dbReference type="NCBI Taxonomy" id="2282699"/>
    <lineage>
        <taxon>Bacteria</taxon>
        <taxon>Pseudomonadati</taxon>
        <taxon>Pseudomonadota</taxon>
        <taxon>Gammaproteobacteria</taxon>
        <taxon>Alteromonadales</taxon>
        <taxon>Shewanellaceae</taxon>
        <taxon>Shewanella</taxon>
    </lineage>
</organism>
<name>A0ABQ2QDS6_9GAMM</name>
<evidence type="ECO:0000313" key="2">
    <source>
        <dbReference type="EMBL" id="GGP75117.1"/>
    </source>
</evidence>
<dbReference type="Proteomes" id="UP000654004">
    <property type="component" value="Unassembled WGS sequence"/>
</dbReference>
<reference evidence="3" key="1">
    <citation type="journal article" date="2019" name="Int. J. Syst. Evol. Microbiol.">
        <title>The Global Catalogue of Microorganisms (GCM) 10K type strain sequencing project: providing services to taxonomists for standard genome sequencing and annotation.</title>
        <authorList>
            <consortium name="The Broad Institute Genomics Platform"/>
            <consortium name="The Broad Institute Genome Sequencing Center for Infectious Disease"/>
            <person name="Wu L."/>
            <person name="Ma J."/>
        </authorList>
    </citation>
    <scope>NUCLEOTIDE SEQUENCE [LARGE SCALE GENOMIC DNA]</scope>
    <source>
        <strain evidence="3">JCM 32305</strain>
    </source>
</reference>
<dbReference type="InterPro" id="IPR003615">
    <property type="entry name" value="HNH_nuc"/>
</dbReference>
<dbReference type="EMBL" id="BMQW01000001">
    <property type="protein sequence ID" value="GGP75117.1"/>
    <property type="molecule type" value="Genomic_DNA"/>
</dbReference>
<comment type="caution">
    <text evidence="2">The sequence shown here is derived from an EMBL/GenBank/DDBJ whole genome shotgun (WGS) entry which is preliminary data.</text>
</comment>
<keyword evidence="3" id="KW-1185">Reference proteome</keyword>
<accession>A0ABQ2QDS6</accession>
<protein>
    <recommendedName>
        <fullName evidence="1">HNH nuclease domain-containing protein</fullName>
    </recommendedName>
</protein>
<sequence length="258" mass="29078">MGLAGNRNEEMRGMTIAAFRISQNESDIDDRFMNGKLLSFLVSDSAIKHWKSEGRLADGENGIYLTVEGLSECTKSLKGETRGYNVSEKKVDEWVQRMLSGDRVTTETYEIHQSSAVQGRFPKREIDQYVLACILSRRGQSTFRTELLHAYDVKCAITKCSTEAALEAAHIIPHSLEQSYSINNGILLRADIHTLFDLFFISINPETGKVVIAPECNPSYKQYEGCSVSFPSKLCDSPDPSSLMIHYKECIRRHDHSK</sequence>
<evidence type="ECO:0000313" key="3">
    <source>
        <dbReference type="Proteomes" id="UP000654004"/>
    </source>
</evidence>
<evidence type="ECO:0000259" key="1">
    <source>
        <dbReference type="Pfam" id="PF13391"/>
    </source>
</evidence>
<dbReference type="Pfam" id="PF13391">
    <property type="entry name" value="HNH_2"/>
    <property type="match status" value="1"/>
</dbReference>
<proteinExistence type="predicted"/>